<protein>
    <submittedName>
        <fullName evidence="2">Uncharacterized protein</fullName>
    </submittedName>
</protein>
<proteinExistence type="predicted"/>
<keyword evidence="3" id="KW-1185">Reference proteome</keyword>
<evidence type="ECO:0000313" key="2">
    <source>
        <dbReference type="EMBL" id="QPB09630.1"/>
    </source>
</evidence>
<reference evidence="2" key="1">
    <citation type="submission" date="2020-07" db="EMBL/GenBank/DDBJ databases">
        <title>Complete genome sequence of Streptomyces phage Spernnie.</title>
        <authorList>
            <person name="Tate N.B."/>
            <person name="Melbern L."/>
            <person name="Clark J.D."/>
            <person name="Hernandez I."/>
            <person name="Liu M."/>
            <person name="Burrowes B.H."/>
        </authorList>
    </citation>
    <scope>NUCLEOTIDE SEQUENCE</scope>
</reference>
<evidence type="ECO:0000256" key="1">
    <source>
        <dbReference type="SAM" id="MobiDB-lite"/>
    </source>
</evidence>
<feature type="region of interest" description="Disordered" evidence="1">
    <location>
        <begin position="66"/>
        <end position="90"/>
    </location>
</feature>
<dbReference type="EMBL" id="MT701594">
    <property type="protein sequence ID" value="QPB09630.1"/>
    <property type="molecule type" value="Genomic_DNA"/>
</dbReference>
<gene>
    <name evidence="2" type="ORF">CPT_Spernnie_026</name>
</gene>
<evidence type="ECO:0000313" key="3">
    <source>
        <dbReference type="Proteomes" id="UP000662797"/>
    </source>
</evidence>
<name>A0A873WE06_9CAUD</name>
<sequence length="90" mass="9775">MKLQRFCSLRATICPLGESYVPEAEPCLPEVNVLLEELAKLDLTLSQCSGSMDHLSDTCTEGGIEWNSTRGRTPLLHPLGGTESSAPRTD</sequence>
<accession>A0A873WE06</accession>
<dbReference type="Proteomes" id="UP000662797">
    <property type="component" value="Segment"/>
</dbReference>
<organism evidence="2 3">
    <name type="scientific">Streptomyces phage Spernnie</name>
    <dbReference type="NCBI Taxonomy" id="2767588"/>
    <lineage>
        <taxon>Viruses</taxon>
        <taxon>Duplodnaviria</taxon>
        <taxon>Heunggongvirae</taxon>
        <taxon>Uroviricota</taxon>
        <taxon>Caudoviricetes</taxon>
        <taxon>Arquatrovirinae</taxon>
        <taxon>Sentinelvirus</taxon>
        <taxon>Sentinelvirus spernnie</taxon>
    </lineage>
</organism>